<sequence>VVGMCMTFHGIVVAFMYVSYVPRAYWLLREHIFLYFLPLPTMRLAVYLPQKSESVLTFEGYKLMTFQMASLFLSKEVDGANFLFACAHHVDDSKWEAFVDSMALFLNYTVVSVLLFVLLTIMGTTIKNMTFMKHALYLSGPSGIVHMASDTIFHMQGDRQSDQMLN</sequence>
<comment type="caution">
    <text evidence="2">The sequence shown here is derived from an EMBL/GenBank/DDBJ whole genome shotgun (WGS) entry which is preliminary data.</text>
</comment>
<keyword evidence="1" id="KW-0472">Membrane</keyword>
<protein>
    <submittedName>
        <fullName evidence="2">Uncharacterized protein</fullName>
    </submittedName>
</protein>
<reference evidence="2" key="1">
    <citation type="submission" date="2022-11" db="EMBL/GenBank/DDBJ databases">
        <authorList>
            <person name="Morgan W.R."/>
            <person name="Tartar A."/>
        </authorList>
    </citation>
    <scope>NUCLEOTIDE SEQUENCE</scope>
    <source>
        <strain evidence="2">ARSEF 373</strain>
    </source>
</reference>
<proteinExistence type="predicted"/>
<feature type="transmembrane region" description="Helical" evidence="1">
    <location>
        <begin position="6"/>
        <end position="25"/>
    </location>
</feature>
<dbReference type="Proteomes" id="UP001146120">
    <property type="component" value="Unassembled WGS sequence"/>
</dbReference>
<name>A0AAV2ZD18_9STRA</name>
<dbReference type="EMBL" id="DAKRPA010000014">
    <property type="protein sequence ID" value="DBA03894.1"/>
    <property type="molecule type" value="Genomic_DNA"/>
</dbReference>
<accession>A0AAV2ZD18</accession>
<dbReference type="AlphaFoldDB" id="A0AAV2ZD18"/>
<feature type="non-terminal residue" evidence="2">
    <location>
        <position position="1"/>
    </location>
</feature>
<keyword evidence="1" id="KW-0812">Transmembrane</keyword>
<gene>
    <name evidence="2" type="ORF">N0F65_004584</name>
</gene>
<evidence type="ECO:0000313" key="2">
    <source>
        <dbReference type="EMBL" id="DBA03894.1"/>
    </source>
</evidence>
<keyword evidence="3" id="KW-1185">Reference proteome</keyword>
<reference evidence="2" key="2">
    <citation type="journal article" date="2023" name="Microbiol Resour">
        <title>Decontamination and Annotation of the Draft Genome Sequence of the Oomycete Lagenidium giganteum ARSEF 373.</title>
        <authorList>
            <person name="Morgan W.R."/>
            <person name="Tartar A."/>
        </authorList>
    </citation>
    <scope>NUCLEOTIDE SEQUENCE</scope>
    <source>
        <strain evidence="2">ARSEF 373</strain>
    </source>
</reference>
<feature type="transmembrane region" description="Helical" evidence="1">
    <location>
        <begin position="105"/>
        <end position="126"/>
    </location>
</feature>
<evidence type="ECO:0000256" key="1">
    <source>
        <dbReference type="SAM" id="Phobius"/>
    </source>
</evidence>
<organism evidence="2 3">
    <name type="scientific">Lagenidium giganteum</name>
    <dbReference type="NCBI Taxonomy" id="4803"/>
    <lineage>
        <taxon>Eukaryota</taxon>
        <taxon>Sar</taxon>
        <taxon>Stramenopiles</taxon>
        <taxon>Oomycota</taxon>
        <taxon>Peronosporomycetes</taxon>
        <taxon>Pythiales</taxon>
        <taxon>Pythiaceae</taxon>
    </lineage>
</organism>
<evidence type="ECO:0000313" key="3">
    <source>
        <dbReference type="Proteomes" id="UP001146120"/>
    </source>
</evidence>
<keyword evidence="1" id="KW-1133">Transmembrane helix</keyword>